<evidence type="ECO:0000256" key="6">
    <source>
        <dbReference type="RuleBase" id="RU364107"/>
    </source>
</evidence>
<organism evidence="9">
    <name type="scientific">Pseudogymnoascus destructans</name>
    <dbReference type="NCBI Taxonomy" id="655981"/>
    <lineage>
        <taxon>Eukaryota</taxon>
        <taxon>Fungi</taxon>
        <taxon>Dikarya</taxon>
        <taxon>Ascomycota</taxon>
        <taxon>Pezizomycotina</taxon>
        <taxon>Leotiomycetes</taxon>
        <taxon>Thelebolales</taxon>
        <taxon>Thelebolaceae</taxon>
        <taxon>Pseudogymnoascus</taxon>
    </lineage>
</organism>
<feature type="region of interest" description="Disordered" evidence="7">
    <location>
        <begin position="1780"/>
        <end position="1842"/>
    </location>
</feature>
<dbReference type="PANTHER" id="PTHR21704:SF18">
    <property type="entry name" value="NIPPED-B-LIKE PROTEIN"/>
    <property type="match status" value="1"/>
</dbReference>
<dbReference type="GO" id="GO:0061775">
    <property type="term" value="F:cohesin loader activity"/>
    <property type="evidence" value="ECO:0007669"/>
    <property type="project" value="InterPro"/>
</dbReference>
<dbReference type="Proteomes" id="UP000077154">
    <property type="component" value="Unassembled WGS sequence"/>
</dbReference>
<feature type="compositionally biased region" description="Acidic residues" evidence="7">
    <location>
        <begin position="623"/>
        <end position="636"/>
    </location>
</feature>
<dbReference type="RefSeq" id="XP_024321640.1">
    <property type="nucleotide sequence ID" value="XM_024470252.1"/>
</dbReference>
<dbReference type="InterPro" id="IPR033031">
    <property type="entry name" value="Scc2/Nipped-B"/>
</dbReference>
<evidence type="ECO:0000256" key="3">
    <source>
        <dbReference type="ARBA" id="ARBA00022737"/>
    </source>
</evidence>
<evidence type="ECO:0000256" key="5">
    <source>
        <dbReference type="ARBA" id="ARBA00023306"/>
    </source>
</evidence>
<dbReference type="PANTHER" id="PTHR21704">
    <property type="entry name" value="NIPPED-B-LIKE PROTEIN DELANGIN SCC2-RELATED"/>
    <property type="match status" value="1"/>
</dbReference>
<feature type="compositionally biased region" description="Low complexity" evidence="7">
    <location>
        <begin position="612"/>
        <end position="622"/>
    </location>
</feature>
<feature type="compositionally biased region" description="Basic residues" evidence="7">
    <location>
        <begin position="1799"/>
        <end position="1829"/>
    </location>
</feature>
<feature type="region of interest" description="Disordered" evidence="7">
    <location>
        <begin position="1"/>
        <end position="32"/>
    </location>
</feature>
<comment type="subcellular location">
    <subcellularLocation>
        <location evidence="1 6">Nucleus</location>
    </subcellularLocation>
</comment>
<accession>A0A177A5R8</accession>
<dbReference type="GO" id="GO:0090694">
    <property type="term" value="C:Scc2-Scc4 cohesin loading complex"/>
    <property type="evidence" value="ECO:0007669"/>
    <property type="project" value="TreeGrafter"/>
</dbReference>
<dbReference type="SUPFAM" id="SSF48371">
    <property type="entry name" value="ARM repeat"/>
    <property type="match status" value="1"/>
</dbReference>
<protein>
    <recommendedName>
        <fullName evidence="6">Sister chromatid cohesion protein</fullName>
    </recommendedName>
</protein>
<gene>
    <name evidence="9" type="primary">SCC2</name>
    <name evidence="9" type="ORF">VC83_06659</name>
</gene>
<dbReference type="InterPro" id="IPR016024">
    <property type="entry name" value="ARM-type_fold"/>
</dbReference>
<dbReference type="Pfam" id="PF12765">
    <property type="entry name" value="Cohesin_HEAT"/>
    <property type="match status" value="1"/>
</dbReference>
<reference evidence="9" key="1">
    <citation type="submission" date="2016-03" db="EMBL/GenBank/DDBJ databases">
        <title>Updated assembly of Pseudogymnoascus destructans, the fungus causing white-nose syndrome of bats.</title>
        <authorList>
            <person name="Palmer J.M."/>
            <person name="Drees K.P."/>
            <person name="Foster J.T."/>
            <person name="Lindner D.L."/>
        </authorList>
    </citation>
    <scope>NUCLEOTIDE SEQUENCE [LARGE SCALE GENOMIC DNA]</scope>
    <source>
        <strain evidence="9">20631-21</strain>
    </source>
</reference>
<evidence type="ECO:0000256" key="2">
    <source>
        <dbReference type="ARBA" id="ARBA00009252"/>
    </source>
</evidence>
<dbReference type="VEuPathDB" id="FungiDB:GMDG_07668"/>
<evidence type="ECO:0000313" key="9">
    <source>
        <dbReference type="EMBL" id="OAF56344.1"/>
    </source>
</evidence>
<feature type="region of interest" description="Disordered" evidence="7">
    <location>
        <begin position="153"/>
        <end position="213"/>
    </location>
</feature>
<name>A0A177A5R8_9PEZI</name>
<dbReference type="GO" id="GO:0010468">
    <property type="term" value="P:regulation of gene expression"/>
    <property type="evidence" value="ECO:0007669"/>
    <property type="project" value="InterPro"/>
</dbReference>
<feature type="region of interest" description="Disordered" evidence="7">
    <location>
        <begin position="116"/>
        <end position="139"/>
    </location>
</feature>
<dbReference type="Gene3D" id="1.25.10.10">
    <property type="entry name" value="Leucine-rich Repeat Variant"/>
    <property type="match status" value="1"/>
</dbReference>
<feature type="compositionally biased region" description="Acidic residues" evidence="7">
    <location>
        <begin position="1833"/>
        <end position="1842"/>
    </location>
</feature>
<dbReference type="GO" id="GO:1990414">
    <property type="term" value="P:replication-born double-strand break repair via sister chromatid exchange"/>
    <property type="evidence" value="ECO:0007669"/>
    <property type="project" value="TreeGrafter"/>
</dbReference>
<dbReference type="CDD" id="cd23958">
    <property type="entry name" value="SCC2"/>
    <property type="match status" value="1"/>
</dbReference>
<feature type="region of interest" description="Disordered" evidence="7">
    <location>
        <begin position="612"/>
        <end position="639"/>
    </location>
</feature>
<dbReference type="GO" id="GO:0140588">
    <property type="term" value="P:chromatin looping"/>
    <property type="evidence" value="ECO:0007669"/>
    <property type="project" value="InterPro"/>
</dbReference>
<dbReference type="InterPro" id="IPR026003">
    <property type="entry name" value="Cohesin_HEAT"/>
</dbReference>
<dbReference type="GO" id="GO:0034087">
    <property type="term" value="P:establishment of mitotic sister chromatid cohesion"/>
    <property type="evidence" value="ECO:0007669"/>
    <property type="project" value="TreeGrafter"/>
</dbReference>
<dbReference type="GO" id="GO:0071169">
    <property type="term" value="P:establishment of protein localization to chromatin"/>
    <property type="evidence" value="ECO:0007669"/>
    <property type="project" value="TreeGrafter"/>
</dbReference>
<feature type="domain" description="Sister chromatid cohesion C-terminal" evidence="8">
    <location>
        <begin position="1432"/>
        <end position="1624"/>
    </location>
</feature>
<dbReference type="GO" id="GO:0003682">
    <property type="term" value="F:chromatin binding"/>
    <property type="evidence" value="ECO:0007669"/>
    <property type="project" value="TreeGrafter"/>
</dbReference>
<dbReference type="InterPro" id="IPR011989">
    <property type="entry name" value="ARM-like"/>
</dbReference>
<dbReference type="GeneID" id="36289716"/>
<keyword evidence="3 6" id="KW-0677">Repeat</keyword>
<dbReference type="EMBL" id="KV441404">
    <property type="protein sequence ID" value="OAF56344.1"/>
    <property type="molecule type" value="Genomic_DNA"/>
</dbReference>
<evidence type="ECO:0000259" key="8">
    <source>
        <dbReference type="Pfam" id="PF12830"/>
    </source>
</evidence>
<dbReference type="eggNOG" id="KOG1020">
    <property type="taxonomic scope" value="Eukaryota"/>
</dbReference>
<dbReference type="InterPro" id="IPR024986">
    <property type="entry name" value="Nipped-B_C"/>
</dbReference>
<comment type="similarity">
    <text evidence="2 6">Belongs to the SCC2/Nipped-B family.</text>
</comment>
<evidence type="ECO:0000256" key="7">
    <source>
        <dbReference type="SAM" id="MobiDB-lite"/>
    </source>
</evidence>
<sequence length="1842" mass="203484">MERNGYARPPGPLATGEQQGRHGSSRGRVKPFSVQEALAHSPMSTVVPFNTGIIPLPSIGDRVSASIFATPAEENAAREGLAMLDGPTSESNGTRQRLGKALSDLQQLLRPEGITQFKFKTAPTAGRSKPDNPPPSTQLSTFAQMLLDKTTIGFEPSMPDAPEPQFASGNGAHAPSKPTSSGRQKLTKKSSVKHPQTKDIQSHHQPKSEQGNYEPVRNAPIEAAAPHLMQTYNPRIITPPREPSEMAGTRPSSMVAISDYPQSYFDSEYAVYNENAESMPSPTDRAVRKRKLSVDDVLEGPDQREQADAAFRELQEHLQGVFESEGNPDGHGLCEKIGEDNVTSLTSPALSKVHILLQKIISLGRLPQVPVGDLTRLQKLCDGAIRATGVVSLRFDETWEESDMETFLENLAVADIGLKSARASLRIMTGSREEKQLYPEEVIQASVHALNNVLDSCIVPIVELRDAGSLSSVFKLLSTHKKTIRDIVLQCVRVLSLLRDLVSSIELSETVINTLEYTVSRLIFVENAHSEKDSVLGVAKFDNLRVVAMDTLAQIFSSYTEQRQGIFDEILTSLEKLPVAKQSARQFKLASGGSIQLVSALMMRLIQTSANKSNSSSRMSEAQDGEDEDADGEADEPGFQILMGNGPLPAVYDTEPRAARQSSTAVQELQKTVQPLLRTAKSSASYVVNFIVQRAMTSTKTGDAPYRNLLDLFVQDFITCLNSMDWPAAELLLRIFLINMVNLAEADKTPPGAKNMALDLLGEMGAAISKLTSDVRKLTESPYNDGPDEVDGMPFRVLCSYFEDKLHVQDLVNWGGPYCISLQYLDDRYGTDSILESAVGYYAADWASQICASYDAPIEDDRDRAELERNYGRVAYRLRMMINDKRWLSTEYSAPRIEEVRAKLAYSLTLLNSPFCKASERVLMILLKSMSSDQAIVRSKSLKSVNQVLETDPAILDRGETVIRLILNCLMDTSVQVRDSALGLITKCIGLRPVLEKEALPAILRAVIDSNAGVRKRAIKLIKDVYLRNTDRDIRSLIADALLHRAKDLDESVQELARQVIEEIWLSPFYGQDPTADDAVQRRLAITDHVTLMVKTIQRSSDIAGVLDRVLQSSLSSTSKNAAANFKVCKTFVATMFETIIGDAGLGGPDRLETKDALQLLMTFAKANSKLFTTDQIQLLQPFIADAKTETDITIFRCVIVIFRHVFPQLSTLHSQFLIAVRQTIMPTVSRMHRAALDDIFACLQIISEVLKNTDNLARLICSTIDNIRKLGKTDFSDTKANDNVRKISKLFLITGMCGKHCDLDSQITTFRQKFPHFKGNSVSKLMVDTFAPFASPSQPLEIRKAALDAIGLVCQSWPKNYDTASISTAFQAAFEDKVQSLESVIMGSFKEFFLSEEKRSDPDAEPNIGAGTETVATLGVMGGSRHDGVSTYIYQKFMPYLTQIALATQDDHALLATEILTSINRQGLNHPKECMQTFVALETSQNNIIAKLAFQEHRSLHEKHETILEKEYTRAVQLAFTYQHGVVQDTRGAISSTGDPSTAKYTAKLHLLIDILNISKVKIRKRFYESLCTRIDFDQSKLDATEDFPTHVDFSRFVIENLAFFEYATVDELLATISAMEKVVTGTGSNVAHAIETEIFSLRMVNGQAETEPGQEVAPSAESAIDLGRLRQLTAGSMVLSCLWEARTHLRRLYGLMNSQNSRREGKTKANVKDLNRAPTKVPFASGDKLWDESTRIMSCLGSREAMMDQCKDFVELLTVDKDFKIAAEGEDDVAAQARLRTPSDDEEASQPPSGSGRGRKRKASGTPGGRKKGARSNSKSRSKKNKRGSPDSDEDDDYGS</sequence>
<keyword evidence="4 6" id="KW-0539">Nucleus</keyword>
<evidence type="ECO:0000256" key="4">
    <source>
        <dbReference type="ARBA" id="ARBA00023242"/>
    </source>
</evidence>
<dbReference type="Pfam" id="PF12830">
    <property type="entry name" value="Nipped-B_C"/>
    <property type="match status" value="1"/>
</dbReference>
<evidence type="ECO:0000256" key="1">
    <source>
        <dbReference type="ARBA" id="ARBA00004123"/>
    </source>
</evidence>
<proteinExistence type="inferred from homology"/>
<keyword evidence="5 6" id="KW-0131">Cell cycle</keyword>
<dbReference type="OrthoDB" id="418242at2759"/>